<dbReference type="SUPFAM" id="SSF51338">
    <property type="entry name" value="Composite domain of metallo-dependent hydrolases"/>
    <property type="match status" value="1"/>
</dbReference>
<dbReference type="InterPro" id="IPR013108">
    <property type="entry name" value="Amidohydro_3"/>
</dbReference>
<dbReference type="PROSITE" id="PS51257">
    <property type="entry name" value="PROKAR_LIPOPROTEIN"/>
    <property type="match status" value="1"/>
</dbReference>
<dbReference type="Proteomes" id="UP001161325">
    <property type="component" value="Unassembled WGS sequence"/>
</dbReference>
<sequence length="582" mass="61229">MSAPRSIALAACLAAVAAVACARGGAAVATDARPAASVASDAPYDVVIVNGRVVDGSGNPWFDGDVAIRGDRVVRVVRRGMLGDAPARTRIDATGKIVAPGFIDVQAGGPYLTGDGRSVSKLTQGVTTEILGEGYTSAPVSDLTLADLAASGPEAVAMARRFQGPRGFDAWLRAMEAHGVSPNVGAFVGASTLRQYGMGLRMGVATGAPLDSMRTALRNAMEDGAFGLGSALIYPPGNFAGTEELIAVAKAMAPYGGLYITHMRSEADKVLEGIDEALRIGREAGVAVEIYHLKAAGTTNWAKMPAMIAKIDSARAAGLDVQATMYPYTAGGTGLAACLPPFASEDGKLLRNLADSAARARIRAEVAKPTSYWESLCEQATPQGVLLGVMRGAANQQWSRKRLADVVAGTGKSWLDAVMDLLLAEGGNIGTIYFLMNEENVKLTLRQPWMIIGTDAAGMDPDSARGGAHPRAYGTYPRILGKYVRDEGVIPLEDAIRKMTGAVAERLLIRDRGLLREGMHADVVVFDPATIREHSTFEQPHRLSTGVEQVFVNGVQVVRDGRHTGAKPGRVVRGPGWRGAAR</sequence>
<dbReference type="RefSeq" id="WP_284349393.1">
    <property type="nucleotide sequence ID" value="NZ_BRXS01000002.1"/>
</dbReference>
<dbReference type="Pfam" id="PF07969">
    <property type="entry name" value="Amidohydro_3"/>
    <property type="match status" value="1"/>
</dbReference>
<dbReference type="EMBL" id="BRXS01000002">
    <property type="protein sequence ID" value="GLC24950.1"/>
    <property type="molecule type" value="Genomic_DNA"/>
</dbReference>
<evidence type="ECO:0000256" key="2">
    <source>
        <dbReference type="SAM" id="MobiDB-lite"/>
    </source>
</evidence>
<name>A0AA37Q1N2_9BACT</name>
<dbReference type="SUPFAM" id="SSF51556">
    <property type="entry name" value="Metallo-dependent hydrolases"/>
    <property type="match status" value="1"/>
</dbReference>
<protein>
    <submittedName>
        <fullName evidence="5">Aminoacylase</fullName>
    </submittedName>
</protein>
<keyword evidence="6" id="KW-1185">Reference proteome</keyword>
<feature type="domain" description="Amidohydrolase 3" evidence="4">
    <location>
        <begin position="183"/>
        <end position="558"/>
    </location>
</feature>
<accession>A0AA37Q1N2</accession>
<dbReference type="GO" id="GO:0016810">
    <property type="term" value="F:hydrolase activity, acting on carbon-nitrogen (but not peptide) bonds"/>
    <property type="evidence" value="ECO:0007669"/>
    <property type="project" value="InterPro"/>
</dbReference>
<evidence type="ECO:0000313" key="5">
    <source>
        <dbReference type="EMBL" id="GLC24950.1"/>
    </source>
</evidence>
<dbReference type="CDD" id="cd01297">
    <property type="entry name" value="D-aminoacylase"/>
    <property type="match status" value="1"/>
</dbReference>
<proteinExistence type="predicted"/>
<dbReference type="PANTHER" id="PTHR11113">
    <property type="entry name" value="N-ACETYLGLUCOSAMINE-6-PHOSPHATE DEACETYLASE"/>
    <property type="match status" value="1"/>
</dbReference>
<evidence type="ECO:0000259" key="4">
    <source>
        <dbReference type="Pfam" id="PF07969"/>
    </source>
</evidence>
<feature type="compositionally biased region" description="Low complexity" evidence="2">
    <location>
        <begin position="568"/>
        <end position="582"/>
    </location>
</feature>
<feature type="chain" id="PRO_5041465003" evidence="3">
    <location>
        <begin position="23"/>
        <end position="582"/>
    </location>
</feature>
<dbReference type="InterPro" id="IPR032466">
    <property type="entry name" value="Metal_Hydrolase"/>
</dbReference>
<feature type="signal peptide" evidence="3">
    <location>
        <begin position="1"/>
        <end position="22"/>
    </location>
</feature>
<dbReference type="Gene3D" id="2.30.40.10">
    <property type="entry name" value="Urease, subunit C, domain 1"/>
    <property type="match status" value="1"/>
</dbReference>
<organism evidence="5 6">
    <name type="scientific">Roseisolibacter agri</name>
    <dbReference type="NCBI Taxonomy" id="2014610"/>
    <lineage>
        <taxon>Bacteria</taxon>
        <taxon>Pseudomonadati</taxon>
        <taxon>Gemmatimonadota</taxon>
        <taxon>Gemmatimonadia</taxon>
        <taxon>Gemmatimonadales</taxon>
        <taxon>Gemmatimonadaceae</taxon>
        <taxon>Roseisolibacter</taxon>
    </lineage>
</organism>
<dbReference type="InterPro" id="IPR011059">
    <property type="entry name" value="Metal-dep_hydrolase_composite"/>
</dbReference>
<comment type="caution">
    <text evidence="5">The sequence shown here is derived from an EMBL/GenBank/DDBJ whole genome shotgun (WGS) entry which is preliminary data.</text>
</comment>
<evidence type="ECO:0000313" key="6">
    <source>
        <dbReference type="Proteomes" id="UP001161325"/>
    </source>
</evidence>
<evidence type="ECO:0000256" key="3">
    <source>
        <dbReference type="SAM" id="SignalP"/>
    </source>
</evidence>
<keyword evidence="1" id="KW-0378">Hydrolase</keyword>
<evidence type="ECO:0000256" key="1">
    <source>
        <dbReference type="ARBA" id="ARBA00022801"/>
    </source>
</evidence>
<keyword evidence="3" id="KW-0732">Signal</keyword>
<feature type="region of interest" description="Disordered" evidence="2">
    <location>
        <begin position="562"/>
        <end position="582"/>
    </location>
</feature>
<dbReference type="AlphaFoldDB" id="A0AA37Q1N2"/>
<reference evidence="5" key="1">
    <citation type="submission" date="2022-08" db="EMBL/GenBank/DDBJ databases">
        <title>Draft genome sequencing of Roseisolibacter agri AW1220.</title>
        <authorList>
            <person name="Tobiishi Y."/>
            <person name="Tonouchi A."/>
        </authorList>
    </citation>
    <scope>NUCLEOTIDE SEQUENCE</scope>
    <source>
        <strain evidence="5">AW1220</strain>
    </source>
</reference>
<gene>
    <name evidence="5" type="ORF">rosag_14630</name>
</gene>
<dbReference type="Gene3D" id="3.20.20.140">
    <property type="entry name" value="Metal-dependent hydrolases"/>
    <property type="match status" value="2"/>
</dbReference>